<evidence type="ECO:0000313" key="11">
    <source>
        <dbReference type="EMBL" id="KAF7303712.1"/>
    </source>
</evidence>
<dbReference type="SMART" id="SM00317">
    <property type="entry name" value="SET"/>
    <property type="match status" value="1"/>
</dbReference>
<evidence type="ECO:0000256" key="4">
    <source>
        <dbReference type="ARBA" id="ARBA00022679"/>
    </source>
</evidence>
<dbReference type="GO" id="GO:0032259">
    <property type="term" value="P:methylation"/>
    <property type="evidence" value="ECO:0007669"/>
    <property type="project" value="UniProtKB-KW"/>
</dbReference>
<evidence type="ECO:0000313" key="12">
    <source>
        <dbReference type="Proteomes" id="UP000636479"/>
    </source>
</evidence>
<keyword evidence="4" id="KW-0808">Transferase</keyword>
<dbReference type="RefSeq" id="XP_037220684.1">
    <property type="nucleotide sequence ID" value="XM_037362763.1"/>
</dbReference>
<dbReference type="InterPro" id="IPR003616">
    <property type="entry name" value="Post-SET_dom"/>
</dbReference>
<feature type="domain" description="SET" evidence="9">
    <location>
        <begin position="723"/>
        <end position="853"/>
    </location>
</feature>
<dbReference type="InterPro" id="IPR046341">
    <property type="entry name" value="SET_dom_sf"/>
</dbReference>
<feature type="region of interest" description="Disordered" evidence="8">
    <location>
        <begin position="1"/>
        <end position="110"/>
    </location>
</feature>
<dbReference type="Pfam" id="PF05033">
    <property type="entry name" value="Pre-SET"/>
    <property type="match status" value="1"/>
</dbReference>
<dbReference type="EMBL" id="JACAZF010000005">
    <property type="protein sequence ID" value="KAF7303712.1"/>
    <property type="molecule type" value="Genomic_DNA"/>
</dbReference>
<feature type="compositionally biased region" description="Polar residues" evidence="8">
    <location>
        <begin position="59"/>
        <end position="70"/>
    </location>
</feature>
<feature type="region of interest" description="Disordered" evidence="8">
    <location>
        <begin position="499"/>
        <end position="569"/>
    </location>
</feature>
<evidence type="ECO:0000256" key="5">
    <source>
        <dbReference type="ARBA" id="ARBA00022691"/>
    </source>
</evidence>
<evidence type="ECO:0008006" key="13">
    <source>
        <dbReference type="Google" id="ProtNLM"/>
    </source>
</evidence>
<dbReference type="GO" id="GO:0042054">
    <property type="term" value="F:histone methyltransferase activity"/>
    <property type="evidence" value="ECO:0007669"/>
    <property type="project" value="InterPro"/>
</dbReference>
<dbReference type="GO" id="GO:0008270">
    <property type="term" value="F:zinc ion binding"/>
    <property type="evidence" value="ECO:0007669"/>
    <property type="project" value="InterPro"/>
</dbReference>
<dbReference type="PANTHER" id="PTHR46223:SF3">
    <property type="entry name" value="HISTONE-LYSINE N-METHYLTRANSFERASE SET-23"/>
    <property type="match status" value="1"/>
</dbReference>
<feature type="region of interest" description="Disordered" evidence="8">
    <location>
        <begin position="854"/>
        <end position="886"/>
    </location>
</feature>
<keyword evidence="3" id="KW-0489">Methyltransferase</keyword>
<dbReference type="SUPFAM" id="SSF82199">
    <property type="entry name" value="SET domain"/>
    <property type="match status" value="1"/>
</dbReference>
<dbReference type="Pfam" id="PF00856">
    <property type="entry name" value="SET"/>
    <property type="match status" value="1"/>
</dbReference>
<sequence>MGNHERTERSEDERSNNRDDRASNPSYQQKRKQEFSPLQRPRKRRVISDDPLVNEAKTTKQLPTTLTSQPRAGLQRVKRTRQEKDRQKTGLSDSEEDTFHDEAVQSISAPVPQRNISFTRAALASRFSTSITAPVKTPAIIEIPDSDDESPVPGKEIIVISDSEEDGPILNEKPPIVHSGDVTPPPTPPRTTVDRISPPLVFMPNGLLPTSPFSVPIPPSPISPLGTLPLLDLKTRISSRQSTSEHPDAEVSSLVPSVDIVGENATLPLQRRAESLDNQDAEFNAVVDLTLDNTPPPQSPIQTELPQSNDAILQQIANKMRRMQNKGKVSIAAQSQRQEQNPIDPPPASAIETPDSSNSPQLADADAGLTHTDTSQEQHAVLDATTRLEMYQQKIIPLHSEVVKDVILIFPPGADIDELVPLVPPSPGRRSYDDTEPYYLEYLDDRPLVVHSPALPDRPLVSGDPELTVLQSSVDEDMSSNSSNEIDALLEFDLDDSSVRSGSPFSFRRPSSRSSTQSEDVPHLDDEEESDQLDLIPHKGRPPPISPTPDSSSSSDADESRHDSRPTSYPSLSWKSYRHNFHHPTYYAKDLESTMHDHINSYQQSFRDSPDTRKLLEAVIRENTSEDEPVAPPIRIENMVDSDPTPPWEFYYTNRLWLGSDIEASDMSTLRQNEYTQEYWPGFQYDTKGRIRNQGIPIFECNAHCSCDDEECRNRVVQKGRQCDVVLRKTEKKGWGVFAKSKILEGTFIGIYSGEFILERECERRGMVYDMSNRTYLLDIDFYNVTRKFGDNVEFGVDAYHVGNFTRFLNHSCDPNCRVCPCYIDEPDERRPLIVFFATRDIATDEELCFSYSGKLPGDEDDELKGNDDDYKPDTDEDGPSHKQSNACYCGASNCTGKMFND</sequence>
<proteinExistence type="predicted"/>
<feature type="compositionally biased region" description="Polar residues" evidence="8">
    <location>
        <begin position="332"/>
        <end position="341"/>
    </location>
</feature>
<dbReference type="GO" id="GO:0005634">
    <property type="term" value="C:nucleus"/>
    <property type="evidence" value="ECO:0007669"/>
    <property type="project" value="InterPro"/>
</dbReference>
<feature type="compositionally biased region" description="Polar residues" evidence="8">
    <location>
        <begin position="300"/>
        <end position="309"/>
    </location>
</feature>
<evidence type="ECO:0000256" key="8">
    <source>
        <dbReference type="SAM" id="MobiDB-lite"/>
    </source>
</evidence>
<dbReference type="PANTHER" id="PTHR46223">
    <property type="entry name" value="HISTONE-LYSINE N-METHYLTRANSFERASE SUV39H"/>
    <property type="match status" value="1"/>
</dbReference>
<evidence type="ECO:0000259" key="10">
    <source>
        <dbReference type="PROSITE" id="PS50868"/>
    </source>
</evidence>
<evidence type="ECO:0000259" key="9">
    <source>
        <dbReference type="PROSITE" id="PS50280"/>
    </source>
</evidence>
<keyword evidence="12" id="KW-1185">Reference proteome</keyword>
<dbReference type="OrthoDB" id="308383at2759"/>
<feature type="compositionally biased region" description="Basic and acidic residues" evidence="8">
    <location>
        <begin position="1"/>
        <end position="22"/>
    </location>
</feature>
<dbReference type="GO" id="GO:0005694">
    <property type="term" value="C:chromosome"/>
    <property type="evidence" value="ECO:0007669"/>
    <property type="project" value="UniProtKB-SubCell"/>
</dbReference>
<evidence type="ECO:0000256" key="3">
    <source>
        <dbReference type="ARBA" id="ARBA00022603"/>
    </source>
</evidence>
<evidence type="ECO:0000256" key="6">
    <source>
        <dbReference type="ARBA" id="ARBA00022723"/>
    </source>
</evidence>
<feature type="domain" description="Post-SET" evidence="10">
    <location>
        <begin position="884"/>
        <end position="900"/>
    </location>
</feature>
<organism evidence="11 12">
    <name type="scientific">Mycena indigotica</name>
    <dbReference type="NCBI Taxonomy" id="2126181"/>
    <lineage>
        <taxon>Eukaryota</taxon>
        <taxon>Fungi</taxon>
        <taxon>Dikarya</taxon>
        <taxon>Basidiomycota</taxon>
        <taxon>Agaricomycotina</taxon>
        <taxon>Agaricomycetes</taxon>
        <taxon>Agaricomycetidae</taxon>
        <taxon>Agaricales</taxon>
        <taxon>Marasmiineae</taxon>
        <taxon>Mycenaceae</taxon>
        <taxon>Mycena</taxon>
    </lineage>
</organism>
<gene>
    <name evidence="11" type="ORF">MIND_00600600</name>
</gene>
<evidence type="ECO:0000256" key="1">
    <source>
        <dbReference type="ARBA" id="ARBA00004286"/>
    </source>
</evidence>
<name>A0A8H6SRS6_9AGAR</name>
<dbReference type="InterPro" id="IPR001214">
    <property type="entry name" value="SET_dom"/>
</dbReference>
<feature type="compositionally biased region" description="Low complexity" evidence="8">
    <location>
        <begin position="499"/>
        <end position="515"/>
    </location>
</feature>
<dbReference type="InterPro" id="IPR007728">
    <property type="entry name" value="Pre-SET_dom"/>
</dbReference>
<keyword evidence="2" id="KW-0158">Chromosome</keyword>
<evidence type="ECO:0000256" key="2">
    <source>
        <dbReference type="ARBA" id="ARBA00022454"/>
    </source>
</evidence>
<protein>
    <recommendedName>
        <fullName evidence="13">SET domain-containing protein</fullName>
    </recommendedName>
</protein>
<reference evidence="11" key="1">
    <citation type="submission" date="2020-05" db="EMBL/GenBank/DDBJ databases">
        <title>Mycena genomes resolve the evolution of fungal bioluminescence.</title>
        <authorList>
            <person name="Tsai I.J."/>
        </authorList>
    </citation>
    <scope>NUCLEOTIDE SEQUENCE</scope>
    <source>
        <strain evidence="11">171206Taipei</strain>
    </source>
</reference>
<dbReference type="Gene3D" id="2.170.270.10">
    <property type="entry name" value="SET domain"/>
    <property type="match status" value="1"/>
</dbReference>
<comment type="caution">
    <text evidence="11">The sequence shown here is derived from an EMBL/GenBank/DDBJ whole genome shotgun (WGS) entry which is preliminary data.</text>
</comment>
<dbReference type="PROSITE" id="PS50868">
    <property type="entry name" value="POST_SET"/>
    <property type="match status" value="1"/>
</dbReference>
<accession>A0A8H6SRS6</accession>
<keyword evidence="6" id="KW-0479">Metal-binding</keyword>
<dbReference type="AlphaFoldDB" id="A0A8H6SRS6"/>
<feature type="region of interest" description="Disordered" evidence="8">
    <location>
        <begin position="323"/>
        <end position="375"/>
    </location>
</feature>
<feature type="region of interest" description="Disordered" evidence="8">
    <location>
        <begin position="290"/>
        <end position="309"/>
    </location>
</feature>
<dbReference type="Proteomes" id="UP000636479">
    <property type="component" value="Unassembled WGS sequence"/>
</dbReference>
<evidence type="ECO:0000256" key="7">
    <source>
        <dbReference type="ARBA" id="ARBA00022833"/>
    </source>
</evidence>
<keyword evidence="5" id="KW-0949">S-adenosyl-L-methionine</keyword>
<comment type="subcellular location">
    <subcellularLocation>
        <location evidence="1">Chromosome</location>
    </subcellularLocation>
</comment>
<dbReference type="PROSITE" id="PS50280">
    <property type="entry name" value="SET"/>
    <property type="match status" value="1"/>
</dbReference>
<dbReference type="GeneID" id="59345279"/>
<feature type="compositionally biased region" description="Basic and acidic residues" evidence="8">
    <location>
        <begin position="864"/>
        <end position="874"/>
    </location>
</feature>
<dbReference type="InterPro" id="IPR050973">
    <property type="entry name" value="H3K9_Histone-Lys_N-MTase"/>
</dbReference>
<keyword evidence="7" id="KW-0862">Zinc</keyword>
<feature type="region of interest" description="Disordered" evidence="8">
    <location>
        <begin position="166"/>
        <end position="190"/>
    </location>
</feature>